<dbReference type="SUPFAM" id="SSF88723">
    <property type="entry name" value="PIN domain-like"/>
    <property type="match status" value="1"/>
</dbReference>
<dbReference type="AlphaFoldDB" id="A0A845GP41"/>
<dbReference type="Pfam" id="PF01850">
    <property type="entry name" value="PIN"/>
    <property type="match status" value="1"/>
</dbReference>
<dbReference type="PANTHER" id="PTHR36173">
    <property type="entry name" value="RIBONUCLEASE VAPC16-RELATED"/>
    <property type="match status" value="1"/>
</dbReference>
<evidence type="ECO:0000313" key="3">
    <source>
        <dbReference type="Proteomes" id="UP000447355"/>
    </source>
</evidence>
<dbReference type="Gene3D" id="3.40.50.1010">
    <property type="entry name" value="5'-nuclease"/>
    <property type="match status" value="1"/>
</dbReference>
<dbReference type="InterPro" id="IPR002716">
    <property type="entry name" value="PIN_dom"/>
</dbReference>
<dbReference type="InterPro" id="IPR041705">
    <property type="entry name" value="PIN_Sll0205"/>
</dbReference>
<reference evidence="2" key="1">
    <citation type="submission" date="2019-12" db="EMBL/GenBank/DDBJ databases">
        <title>Novel species isolated from a subtropical stream in China.</title>
        <authorList>
            <person name="Lu H."/>
        </authorList>
    </citation>
    <scope>NUCLEOTIDE SEQUENCE [LARGE SCALE GENOMIC DNA]</scope>
    <source>
        <strain evidence="2">FT81W</strain>
    </source>
</reference>
<dbReference type="Proteomes" id="UP000447355">
    <property type="component" value="Unassembled WGS sequence"/>
</dbReference>
<dbReference type="PANTHER" id="PTHR36173:SF1">
    <property type="entry name" value="RIBONUCLEASE VAPC22"/>
    <property type="match status" value="1"/>
</dbReference>
<comment type="caution">
    <text evidence="2">The sequence shown here is derived from an EMBL/GenBank/DDBJ whole genome shotgun (WGS) entry which is preliminary data.</text>
</comment>
<dbReference type="CDD" id="cd09872">
    <property type="entry name" value="PIN_Sll0205-like"/>
    <property type="match status" value="1"/>
</dbReference>
<organism evidence="2 3">
    <name type="scientific">Duganella vulcania</name>
    <dbReference type="NCBI Taxonomy" id="2692166"/>
    <lineage>
        <taxon>Bacteria</taxon>
        <taxon>Pseudomonadati</taxon>
        <taxon>Pseudomonadota</taxon>
        <taxon>Betaproteobacteria</taxon>
        <taxon>Burkholderiales</taxon>
        <taxon>Oxalobacteraceae</taxon>
        <taxon>Telluria group</taxon>
        <taxon>Duganella</taxon>
    </lineage>
</organism>
<sequence length="131" mass="14556">MIMLDTHALIWWRDSSARLSPNARAAIAQEAQGGKIGISAFSFWEIALLVEHNRLRLPLDLASWLAAVEAIDRMRFIPVDNEIAVTSVQLPPGLHKDPADRIIVATAMLLDVPIVTADLKIQAYPHVQSIW</sequence>
<dbReference type="InterPro" id="IPR029060">
    <property type="entry name" value="PIN-like_dom_sf"/>
</dbReference>
<proteinExistence type="predicted"/>
<dbReference type="InterPro" id="IPR052919">
    <property type="entry name" value="TA_system_RNase"/>
</dbReference>
<evidence type="ECO:0000259" key="1">
    <source>
        <dbReference type="Pfam" id="PF01850"/>
    </source>
</evidence>
<name>A0A845GP41_9BURK</name>
<evidence type="ECO:0000313" key="2">
    <source>
        <dbReference type="EMBL" id="MYM94399.1"/>
    </source>
</evidence>
<protein>
    <submittedName>
        <fullName evidence="2">PIN domain-containing protein</fullName>
    </submittedName>
</protein>
<dbReference type="EMBL" id="WWCX01000013">
    <property type="protein sequence ID" value="MYM94399.1"/>
    <property type="molecule type" value="Genomic_DNA"/>
</dbReference>
<gene>
    <name evidence="2" type="ORF">GTP90_11075</name>
</gene>
<feature type="domain" description="PIN" evidence="1">
    <location>
        <begin position="2"/>
        <end position="124"/>
    </location>
</feature>
<dbReference type="RefSeq" id="WP_161083579.1">
    <property type="nucleotide sequence ID" value="NZ_WWCX01000013.1"/>
</dbReference>
<accession>A0A845GP41</accession>